<protein>
    <submittedName>
        <fullName evidence="2">Uncharacterized protein</fullName>
    </submittedName>
</protein>
<name>A0A382SDY0_9ZZZZ</name>
<organism evidence="2">
    <name type="scientific">marine metagenome</name>
    <dbReference type="NCBI Taxonomy" id="408172"/>
    <lineage>
        <taxon>unclassified sequences</taxon>
        <taxon>metagenomes</taxon>
        <taxon>ecological metagenomes</taxon>
    </lineage>
</organism>
<gene>
    <name evidence="2" type="ORF">METZ01_LOCUS360509</name>
</gene>
<reference evidence="2" key="1">
    <citation type="submission" date="2018-05" db="EMBL/GenBank/DDBJ databases">
        <authorList>
            <person name="Lanie J.A."/>
            <person name="Ng W.-L."/>
            <person name="Kazmierczak K.M."/>
            <person name="Andrzejewski T.M."/>
            <person name="Davidsen T.M."/>
            <person name="Wayne K.J."/>
            <person name="Tettelin H."/>
            <person name="Glass J.I."/>
            <person name="Rusch D."/>
            <person name="Podicherti R."/>
            <person name="Tsui H.-C.T."/>
            <person name="Winkler M.E."/>
        </authorList>
    </citation>
    <scope>NUCLEOTIDE SEQUENCE</scope>
</reference>
<accession>A0A382SDY0</accession>
<proteinExistence type="predicted"/>
<dbReference type="EMBL" id="UINC01128111">
    <property type="protein sequence ID" value="SVD07655.1"/>
    <property type="molecule type" value="Genomic_DNA"/>
</dbReference>
<feature type="transmembrane region" description="Helical" evidence="1">
    <location>
        <begin position="117"/>
        <end position="140"/>
    </location>
</feature>
<dbReference type="AlphaFoldDB" id="A0A382SDY0"/>
<evidence type="ECO:0000256" key="1">
    <source>
        <dbReference type="SAM" id="Phobius"/>
    </source>
</evidence>
<feature type="transmembrane region" description="Helical" evidence="1">
    <location>
        <begin position="72"/>
        <end position="97"/>
    </location>
</feature>
<keyword evidence="1" id="KW-1133">Transmembrane helix</keyword>
<keyword evidence="1" id="KW-0812">Transmembrane</keyword>
<evidence type="ECO:0000313" key="2">
    <source>
        <dbReference type="EMBL" id="SVD07655.1"/>
    </source>
</evidence>
<sequence length="151" mass="17265">MKKPNEIRCPECDCLLKQKDLKKGICWKCSISITELKNKIEKEKINSEIQQRVDKSKQIHKLSNGSSNSRYYALRIVSGLLIFIGWGCFIVALFWFFYLLSQIVNYDLSYVGLLQPIGLIIGGVINIALAQLINLFIDIANDVNKIKKQKV</sequence>
<keyword evidence="1" id="KW-0472">Membrane</keyword>